<protein>
    <submittedName>
        <fullName evidence="2">Uncharacterized protein</fullName>
    </submittedName>
</protein>
<gene>
    <name evidence="2" type="ORF">BJX68DRAFT_191096</name>
</gene>
<reference evidence="2 3" key="1">
    <citation type="submission" date="2024-07" db="EMBL/GenBank/DDBJ databases">
        <title>Section-level genome sequencing and comparative genomics of Aspergillus sections Usti and Cavernicolus.</title>
        <authorList>
            <consortium name="Lawrence Berkeley National Laboratory"/>
            <person name="Nybo J.L."/>
            <person name="Vesth T.C."/>
            <person name="Theobald S."/>
            <person name="Frisvad J.C."/>
            <person name="Larsen T.O."/>
            <person name="Kjaerboelling I."/>
            <person name="Rothschild-Mancinelli K."/>
            <person name="Lyhne E.K."/>
            <person name="Kogle M.E."/>
            <person name="Barry K."/>
            <person name="Clum A."/>
            <person name="Na H."/>
            <person name="Ledsgaard L."/>
            <person name="Lin J."/>
            <person name="Lipzen A."/>
            <person name="Kuo A."/>
            <person name="Riley R."/>
            <person name="Mondo S."/>
            <person name="LaButti K."/>
            <person name="Haridas S."/>
            <person name="Pangalinan J."/>
            <person name="Salamov A.A."/>
            <person name="Simmons B.A."/>
            <person name="Magnuson J.K."/>
            <person name="Chen J."/>
            <person name="Drula E."/>
            <person name="Henrissat B."/>
            <person name="Wiebenga A."/>
            <person name="Lubbers R.J."/>
            <person name="Gomes A.C."/>
            <person name="Macurrencykelacurrency M.R."/>
            <person name="Stajich J."/>
            <person name="Grigoriev I.V."/>
            <person name="Mortensen U.H."/>
            <person name="De vries R.P."/>
            <person name="Baker S.E."/>
            <person name="Andersen M.R."/>
        </authorList>
    </citation>
    <scope>NUCLEOTIDE SEQUENCE [LARGE SCALE GENOMIC DNA]</scope>
    <source>
        <strain evidence="2 3">CBS 756.74</strain>
    </source>
</reference>
<dbReference type="GeneID" id="98152544"/>
<keyword evidence="1" id="KW-0472">Membrane</keyword>
<sequence>MYEIGRRDQLGSPWQGTNLVSSHCSWWPPAPLLRGIRRRSLEILYAALLASGLVYITFRVMRMGFNRQVGGLNDGLGYKACRDDLYVESVERRPGFDGHLYFRVSLSGLSSWARWNVSGTCPYVPEMCLQPPPQLRFFDAL</sequence>
<keyword evidence="3" id="KW-1185">Reference proteome</keyword>
<organism evidence="2 3">
    <name type="scientific">Aspergillus pseudodeflectus</name>
    <dbReference type="NCBI Taxonomy" id="176178"/>
    <lineage>
        <taxon>Eukaryota</taxon>
        <taxon>Fungi</taxon>
        <taxon>Dikarya</taxon>
        <taxon>Ascomycota</taxon>
        <taxon>Pezizomycotina</taxon>
        <taxon>Eurotiomycetes</taxon>
        <taxon>Eurotiomycetidae</taxon>
        <taxon>Eurotiales</taxon>
        <taxon>Aspergillaceae</taxon>
        <taxon>Aspergillus</taxon>
        <taxon>Aspergillus subgen. Nidulantes</taxon>
    </lineage>
</organism>
<name>A0ABR4KWQ4_9EURO</name>
<evidence type="ECO:0000313" key="2">
    <source>
        <dbReference type="EMBL" id="KAL2856713.1"/>
    </source>
</evidence>
<evidence type="ECO:0000313" key="3">
    <source>
        <dbReference type="Proteomes" id="UP001610444"/>
    </source>
</evidence>
<feature type="transmembrane region" description="Helical" evidence="1">
    <location>
        <begin position="43"/>
        <end position="61"/>
    </location>
</feature>
<keyword evidence="1" id="KW-0812">Transmembrane</keyword>
<evidence type="ECO:0000256" key="1">
    <source>
        <dbReference type="SAM" id="Phobius"/>
    </source>
</evidence>
<comment type="caution">
    <text evidence="2">The sequence shown here is derived from an EMBL/GenBank/DDBJ whole genome shotgun (WGS) entry which is preliminary data.</text>
</comment>
<dbReference type="RefSeq" id="XP_070902577.1">
    <property type="nucleotide sequence ID" value="XM_071037380.1"/>
</dbReference>
<dbReference type="EMBL" id="JBFXLR010000007">
    <property type="protein sequence ID" value="KAL2856713.1"/>
    <property type="molecule type" value="Genomic_DNA"/>
</dbReference>
<accession>A0ABR4KWQ4</accession>
<proteinExistence type="predicted"/>
<keyword evidence="1" id="KW-1133">Transmembrane helix</keyword>
<dbReference type="Proteomes" id="UP001610444">
    <property type="component" value="Unassembled WGS sequence"/>
</dbReference>